<keyword evidence="1" id="KW-0472">Membrane</keyword>
<proteinExistence type="predicted"/>
<evidence type="ECO:0000256" key="1">
    <source>
        <dbReference type="SAM" id="Phobius"/>
    </source>
</evidence>
<feature type="non-terminal residue" evidence="2">
    <location>
        <position position="1"/>
    </location>
</feature>
<keyword evidence="1" id="KW-1133">Transmembrane helix</keyword>
<reference evidence="2" key="1">
    <citation type="submission" date="2018-05" db="EMBL/GenBank/DDBJ databases">
        <authorList>
            <person name="Lanie J.A."/>
            <person name="Ng W.-L."/>
            <person name="Kazmierczak K.M."/>
            <person name="Andrzejewski T.M."/>
            <person name="Davidsen T.M."/>
            <person name="Wayne K.J."/>
            <person name="Tettelin H."/>
            <person name="Glass J.I."/>
            <person name="Rusch D."/>
            <person name="Podicherti R."/>
            <person name="Tsui H.-C.T."/>
            <person name="Winkler M.E."/>
        </authorList>
    </citation>
    <scope>NUCLEOTIDE SEQUENCE</scope>
</reference>
<dbReference type="AlphaFoldDB" id="A0A382IVX1"/>
<feature type="transmembrane region" description="Helical" evidence="1">
    <location>
        <begin position="14"/>
        <end position="35"/>
    </location>
</feature>
<sequence>VYVDLVKKIFNHRITLRFFLLFFTLWFGASVLFWGPRLVGENISSAGIFTPGPNIQI</sequence>
<name>A0A382IVX1_9ZZZZ</name>
<keyword evidence="1" id="KW-0812">Transmembrane</keyword>
<protein>
    <submittedName>
        <fullName evidence="2">Uncharacterized protein</fullName>
    </submittedName>
</protein>
<evidence type="ECO:0000313" key="2">
    <source>
        <dbReference type="EMBL" id="SVC04004.1"/>
    </source>
</evidence>
<accession>A0A382IVX1</accession>
<organism evidence="2">
    <name type="scientific">marine metagenome</name>
    <dbReference type="NCBI Taxonomy" id="408172"/>
    <lineage>
        <taxon>unclassified sequences</taxon>
        <taxon>metagenomes</taxon>
        <taxon>ecological metagenomes</taxon>
    </lineage>
</organism>
<feature type="non-terminal residue" evidence="2">
    <location>
        <position position="57"/>
    </location>
</feature>
<dbReference type="EMBL" id="UINC01070112">
    <property type="protein sequence ID" value="SVC04004.1"/>
    <property type="molecule type" value="Genomic_DNA"/>
</dbReference>
<gene>
    <name evidence="2" type="ORF">METZ01_LOCUS256858</name>
</gene>